<evidence type="ECO:0000256" key="1">
    <source>
        <dbReference type="ARBA" id="ARBA00004196"/>
    </source>
</evidence>
<dbReference type="Proteomes" id="UP001164803">
    <property type="component" value="Chromosome"/>
</dbReference>
<evidence type="ECO:0000256" key="4">
    <source>
        <dbReference type="SAM" id="SignalP"/>
    </source>
</evidence>
<dbReference type="PANTHER" id="PTHR46847">
    <property type="entry name" value="D-ALLOSE-BINDING PERIPLASMIC PROTEIN-RELATED"/>
    <property type="match status" value="1"/>
</dbReference>
<dbReference type="SUPFAM" id="SSF53822">
    <property type="entry name" value="Periplasmic binding protein-like I"/>
    <property type="match status" value="1"/>
</dbReference>
<comment type="subcellular location">
    <subcellularLocation>
        <location evidence="1">Cell envelope</location>
    </subcellularLocation>
</comment>
<feature type="domain" description="Periplasmic binding protein" evidence="5">
    <location>
        <begin position="49"/>
        <end position="307"/>
    </location>
</feature>
<keyword evidence="8" id="KW-1185">Reference proteome</keyword>
<dbReference type="InterPro" id="IPR028082">
    <property type="entry name" value="Peripla_BP_I"/>
</dbReference>
<dbReference type="Proteomes" id="UP001164803">
    <property type="component" value="Plasmid unnamed1"/>
</dbReference>
<geneLocation type="plasmid" evidence="7 8">
    <name>unnamed1</name>
</geneLocation>
<dbReference type="RefSeq" id="WP_268043696.1">
    <property type="nucleotide sequence ID" value="NZ_CP104064.1"/>
</dbReference>
<evidence type="ECO:0000313" key="8">
    <source>
        <dbReference type="Proteomes" id="UP001164803"/>
    </source>
</evidence>
<comment type="similarity">
    <text evidence="2">Belongs to the bacterial solute-binding protein 2 family.</text>
</comment>
<organism evidence="7 8">
    <name type="scientific">Alicyclobacillus dauci</name>
    <dbReference type="NCBI Taxonomy" id="1475485"/>
    <lineage>
        <taxon>Bacteria</taxon>
        <taxon>Bacillati</taxon>
        <taxon>Bacillota</taxon>
        <taxon>Bacilli</taxon>
        <taxon>Bacillales</taxon>
        <taxon>Alicyclobacillaceae</taxon>
        <taxon>Alicyclobacillus</taxon>
    </lineage>
</organism>
<keyword evidence="3 4" id="KW-0732">Signal</keyword>
<feature type="signal peptide" evidence="4">
    <location>
        <begin position="1"/>
        <end position="21"/>
    </location>
</feature>
<evidence type="ECO:0000256" key="2">
    <source>
        <dbReference type="ARBA" id="ARBA00007639"/>
    </source>
</evidence>
<dbReference type="PANTHER" id="PTHR46847:SF3">
    <property type="entry name" value="GALACTOFURANOSE-BINDING PROTEIN YTFQ"/>
    <property type="match status" value="1"/>
</dbReference>
<dbReference type="PROSITE" id="PS51257">
    <property type="entry name" value="PROKAR_LIPOPROTEIN"/>
    <property type="match status" value="1"/>
</dbReference>
<evidence type="ECO:0000259" key="5">
    <source>
        <dbReference type="Pfam" id="PF13407"/>
    </source>
</evidence>
<proteinExistence type="inferred from homology"/>
<dbReference type="Gene3D" id="3.40.50.2300">
    <property type="match status" value="2"/>
</dbReference>
<dbReference type="EMBL" id="CP104064">
    <property type="protein sequence ID" value="WAH36364.1"/>
    <property type="molecule type" value="Genomic_DNA"/>
</dbReference>
<dbReference type="EMBL" id="CP104065">
    <property type="protein sequence ID" value="WAH39370.1"/>
    <property type="molecule type" value="Genomic_DNA"/>
</dbReference>
<keyword evidence="7" id="KW-0614">Plasmid</keyword>
<accession>A0ABY6Z9I6</accession>
<feature type="chain" id="PRO_5045034222" evidence="4">
    <location>
        <begin position="22"/>
        <end position="354"/>
    </location>
</feature>
<evidence type="ECO:0000313" key="6">
    <source>
        <dbReference type="EMBL" id="WAH36364.1"/>
    </source>
</evidence>
<sequence length="354" mass="37834">MHSKKIMAGVLGVLATTFILSGCGSTSNGTAASAGSSSKPAAKKGPYTIGYDIYFAGNSWSVQLADEFKAEAAKHKSEIKQVDYTESNGDINTQISNIKSLIAKHVDAIIVTPNSPTALIPVLKEARQKGIVVVLLAATINSPDYDSLVTVDDTDFGKVGAEWLVKQLNGKGNIIVLNGMAGISVSQDRWNGAESVFKSYPGIHVIASANANWDYATGKTAVSNMLAAHPEKIDGVWSQGGSMTMGAIEAFQAAHRPLVPMTGEDNNGFLKMWAKLEPQGFQAIGVSKPTWLSADALDTTLDILDGKPYKKDNVLQPPTITNSDLSKYVKPNMSDSMYDNTKLSNSELQQLFSK</sequence>
<reference evidence="7" key="1">
    <citation type="submission" date="2022-08" db="EMBL/GenBank/DDBJ databases">
        <title>Alicyclobacillus dauci DSM2870, complete genome.</title>
        <authorList>
            <person name="Wang Q."/>
            <person name="Cai R."/>
            <person name="Wang Z."/>
        </authorList>
    </citation>
    <scope>NUCLEOTIDE SEQUENCE</scope>
    <source>
        <strain evidence="7">DSM 28700</strain>
        <plasmid evidence="7">unnamed1</plasmid>
    </source>
</reference>
<name>A0ABY6Z9I6_9BACL</name>
<evidence type="ECO:0000256" key="3">
    <source>
        <dbReference type="ARBA" id="ARBA00022729"/>
    </source>
</evidence>
<evidence type="ECO:0000313" key="7">
    <source>
        <dbReference type="EMBL" id="WAH39370.1"/>
    </source>
</evidence>
<dbReference type="Pfam" id="PF13407">
    <property type="entry name" value="Peripla_BP_4"/>
    <property type="match status" value="1"/>
</dbReference>
<dbReference type="InterPro" id="IPR025997">
    <property type="entry name" value="SBP_2_dom"/>
</dbReference>
<gene>
    <name evidence="6" type="ORF">NZD86_19370</name>
    <name evidence="7" type="ORF">NZD86_23695</name>
</gene>
<protein>
    <submittedName>
        <fullName evidence="7">ABC transporter substrate-binding protein</fullName>
    </submittedName>
</protein>
<dbReference type="CDD" id="cd19996">
    <property type="entry name" value="PBP1_ABC_sugar_binding-like"/>
    <property type="match status" value="1"/>
</dbReference>